<evidence type="ECO:0000313" key="7">
    <source>
        <dbReference type="EMBL" id="MCT8971269.1"/>
    </source>
</evidence>
<proteinExistence type="inferred from homology"/>
<comment type="caution">
    <text evidence="7">The sequence shown here is derived from an EMBL/GenBank/DDBJ whole genome shotgun (WGS) entry which is preliminary data.</text>
</comment>
<evidence type="ECO:0000256" key="4">
    <source>
        <dbReference type="ARBA" id="ARBA00023235"/>
    </source>
</evidence>
<dbReference type="GO" id="GO:0046872">
    <property type="term" value="F:metal ion binding"/>
    <property type="evidence" value="ECO:0007669"/>
    <property type="project" value="InterPro"/>
</dbReference>
<dbReference type="SUPFAM" id="SSF51703">
    <property type="entry name" value="Cobalamin (vitamin B12)-dependent enzymes"/>
    <property type="match status" value="1"/>
</dbReference>
<dbReference type="RefSeq" id="WP_261614835.1">
    <property type="nucleotide sequence ID" value="NZ_JALIDZ010000002.1"/>
</dbReference>
<dbReference type="Pfam" id="PF01642">
    <property type="entry name" value="MM_CoA_mutase"/>
    <property type="match status" value="1"/>
</dbReference>
<dbReference type="GO" id="GO:0031419">
    <property type="term" value="F:cobalamin binding"/>
    <property type="evidence" value="ECO:0007669"/>
    <property type="project" value="UniProtKB-KW"/>
</dbReference>
<dbReference type="AlphaFoldDB" id="A0AAW5QY37"/>
<keyword evidence="4" id="KW-0413">Isomerase</keyword>
<evidence type="ECO:0000256" key="2">
    <source>
        <dbReference type="ARBA" id="ARBA00008465"/>
    </source>
</evidence>
<dbReference type="Proteomes" id="UP001320898">
    <property type="component" value="Unassembled WGS sequence"/>
</dbReference>
<dbReference type="InterPro" id="IPR006099">
    <property type="entry name" value="MeMalonylCoA_mutase_a/b_cat"/>
</dbReference>
<dbReference type="GO" id="GO:0005737">
    <property type="term" value="C:cytoplasm"/>
    <property type="evidence" value="ECO:0007669"/>
    <property type="project" value="TreeGrafter"/>
</dbReference>
<dbReference type="InterPro" id="IPR016176">
    <property type="entry name" value="Cbl-dep_enz_cat"/>
</dbReference>
<protein>
    <submittedName>
        <fullName evidence="7">Methylmalonyl-CoA mutase family protein</fullName>
    </submittedName>
</protein>
<comment type="similarity">
    <text evidence="2">Belongs to the methylmalonyl-CoA mutase family.</text>
</comment>
<gene>
    <name evidence="7" type="ORF">MUB46_05285</name>
</gene>
<evidence type="ECO:0000256" key="3">
    <source>
        <dbReference type="ARBA" id="ARBA00022628"/>
    </source>
</evidence>
<reference evidence="7 8" key="1">
    <citation type="submission" date="2022-04" db="EMBL/GenBank/DDBJ databases">
        <authorList>
            <person name="Ye Y.-Q."/>
            <person name="Du Z.-J."/>
        </authorList>
    </citation>
    <scope>NUCLEOTIDE SEQUENCE [LARGE SCALE GENOMIC DNA]</scope>
    <source>
        <strain evidence="7 8">A6E488</strain>
    </source>
</reference>
<dbReference type="GO" id="GO:0019678">
    <property type="term" value="P:propionate metabolic process, methylmalonyl pathway"/>
    <property type="evidence" value="ECO:0007669"/>
    <property type="project" value="TreeGrafter"/>
</dbReference>
<organism evidence="7 8">
    <name type="scientific">Microbaculum marinisediminis</name>
    <dbReference type="NCBI Taxonomy" id="2931392"/>
    <lineage>
        <taxon>Bacteria</taxon>
        <taxon>Pseudomonadati</taxon>
        <taxon>Pseudomonadota</taxon>
        <taxon>Alphaproteobacteria</taxon>
        <taxon>Hyphomicrobiales</taxon>
        <taxon>Tepidamorphaceae</taxon>
        <taxon>Microbaculum</taxon>
    </lineage>
</organism>
<comment type="cofactor">
    <cofactor evidence="1">
        <name>adenosylcob(III)alamin</name>
        <dbReference type="ChEBI" id="CHEBI:18408"/>
    </cofactor>
</comment>
<dbReference type="GO" id="GO:0004494">
    <property type="term" value="F:methylmalonyl-CoA mutase activity"/>
    <property type="evidence" value="ECO:0007669"/>
    <property type="project" value="UniProtKB-EC"/>
</dbReference>
<accession>A0AAW5QY37</accession>
<dbReference type="PANTHER" id="PTHR48101:SF4">
    <property type="entry name" value="METHYLMALONYL-COA MUTASE, MITOCHONDRIAL"/>
    <property type="match status" value="1"/>
</dbReference>
<dbReference type="SUPFAM" id="SSF52242">
    <property type="entry name" value="Cobalamin (vitamin B12)-binding domain"/>
    <property type="match status" value="1"/>
</dbReference>
<evidence type="ECO:0000256" key="5">
    <source>
        <dbReference type="ARBA" id="ARBA00023285"/>
    </source>
</evidence>
<evidence type="ECO:0000313" key="8">
    <source>
        <dbReference type="Proteomes" id="UP001320898"/>
    </source>
</evidence>
<evidence type="ECO:0000259" key="6">
    <source>
        <dbReference type="Pfam" id="PF01642"/>
    </source>
</evidence>
<dbReference type="PANTHER" id="PTHR48101">
    <property type="entry name" value="METHYLMALONYL-COA MUTASE, MITOCHONDRIAL-RELATED"/>
    <property type="match status" value="1"/>
</dbReference>
<keyword evidence="8" id="KW-1185">Reference proteome</keyword>
<dbReference type="Gene3D" id="3.20.20.240">
    <property type="entry name" value="Methylmalonyl-CoA mutase"/>
    <property type="match status" value="1"/>
</dbReference>
<dbReference type="EMBL" id="JALIDZ010000002">
    <property type="protein sequence ID" value="MCT8971269.1"/>
    <property type="molecule type" value="Genomic_DNA"/>
</dbReference>
<keyword evidence="5" id="KW-0170">Cobalt</keyword>
<dbReference type="InterPro" id="IPR036724">
    <property type="entry name" value="Cobalamin-bd_sf"/>
</dbReference>
<name>A0AAW5QY37_9HYPH</name>
<feature type="domain" description="Methylmalonyl-CoA mutase alpha/beta chain catalytic" evidence="6">
    <location>
        <begin position="64"/>
        <end position="450"/>
    </location>
</feature>
<keyword evidence="3" id="KW-0846">Cobalamin</keyword>
<dbReference type="Gene3D" id="3.40.50.280">
    <property type="entry name" value="Cobalamin-binding domain"/>
    <property type="match status" value="1"/>
</dbReference>
<evidence type="ECO:0000256" key="1">
    <source>
        <dbReference type="ARBA" id="ARBA00001922"/>
    </source>
</evidence>
<sequence length="658" mass="70061">MSELDLAAGFPAADEAQWLGLVEKVLAGRDFKRALVSTTRDGLEIAPLYGQREPGRHVRSDGGRWAVFQRVDHPDLDEANRLARADIEGGADGLELVLPGAPGANGFGVAPQSVDDMERLLDGIDLTRVKLRLDAGYESRPALVLAMALVEKLGLGPDVIDLVGQSDPANGLLADGRLAAPYDRISAWGVDLGYYLKESGLRIAPYVADGRGVHAGGGSEVQELAYGVADALEQLRMFEAGGISLEDARTYVTFSLAADADQFATIAKFRALRLLWNRVQEACGMAPAPAHVHAETAWRMMTRRDPWVNLLRTTVATTAAAIGGADSITVMPYTAARGLPDAFARRVARNTQLVLMEEANLFRVGDPAAGSGYVETLTAAMAEAAWTEFQKIEAEGGIVKSLIDGAFQARMRDVRDRRDRDVATRREPLTGVSEYPNLAELPVATLDAQTCEIEHSGIALEPPSADHGERCRALVAAARNGATLADMVATGGGPWIRTQAMPKMRLAEPFERLRDASDVVLEATGRRPQVFLATLGRMADFTARASFARNAFEAGGIEAVGGIAFEGLDDMIAAYRESGAEIACICGTDDAYGAQGEAVAEVLKAAAAKGVYLAGRPGDREAGLRTAGVDAFIYAGCDILSELTAAHERLGLTGEARK</sequence>